<name>A0A7W4UGX7_9CELL</name>
<dbReference type="NCBIfam" id="TIGR01007">
    <property type="entry name" value="eps_fam"/>
    <property type="match status" value="1"/>
</dbReference>
<dbReference type="Proteomes" id="UP000518206">
    <property type="component" value="Unassembled WGS sequence"/>
</dbReference>
<evidence type="ECO:0000256" key="3">
    <source>
        <dbReference type="ARBA" id="ARBA00007316"/>
    </source>
</evidence>
<keyword evidence="6" id="KW-0808">Transferase</keyword>
<dbReference type="Gene3D" id="3.40.50.300">
    <property type="entry name" value="P-loop containing nucleotide triphosphate hydrolases"/>
    <property type="match status" value="1"/>
</dbReference>
<sequence>MEPSEYLSILRRNWLLLALAAVLGFVGGYGYAQTVPPSYRAKASVFIAVPPGATVNEDVQGSTYVQNTVPSLARLAVQPVVLDEVIEDLDLGTTAGPLAKTVTVESPLDTSILEISVVSAEPERAAAIANGIADQLPESVATLMGDRDSDRPAIQITTTGPATAPAFAFSPNTKLDAATGMALGLALGVVFLLGRRLIDTRVRSLRDLRRVTDAAVLSVVRWERRDTEDRLVVRDRPQSDRAEAFRRLRTNLRFLNLRGSGRTIVVTSSLPGEGKSVTTINLAMAMAEGSSRILLVDADLRRPSVARMLGLEGAVGLTTVLIGDASLDEVVQPFGDGTLDVLASGQIPPNPSELLDSDAMAELLREAALRYDIVLLDSAPLLPVTDAAVLARLTDGALLVVGCRKAHRHQVAEALSSLETVSARLLGIVLNQISSKESGAAYVYGSVPGGDTRPTGRGRRGAQRARGAGETARPTHAAPGGRASGRSSSAPVAAPQHAGAAGTPGVPGQPTGPRFVGPSLPEVLAGIEDPASGERPPAQWSPVSAPAAEADAEETPATRALPTVAPAPAPAADAAPGQPPAAPPEGQGTAPRPAAPGQTAPGAPSAAPAPAAPAAPAAAQSAPAAPAQGAPAAPAPGQSAPAAQAPAQAAPAPVAQAPGAPRPAANAAPGAQSRGRDTAAAPPTRPSTVPLGPDTAASRQGPVGAPSRPGASPADVLAAPLTARTAEPPRSDERAHGPEASGAGASVTEPNGPATTVPAQT</sequence>
<dbReference type="PANTHER" id="PTHR32309">
    <property type="entry name" value="TYROSINE-PROTEIN KINASE"/>
    <property type="match status" value="1"/>
</dbReference>
<keyword evidence="5" id="KW-1003">Cell membrane</keyword>
<evidence type="ECO:0000256" key="11">
    <source>
        <dbReference type="ARBA" id="ARBA00022989"/>
    </source>
</evidence>
<feature type="region of interest" description="Disordered" evidence="15">
    <location>
        <begin position="445"/>
        <end position="761"/>
    </location>
</feature>
<dbReference type="PANTHER" id="PTHR32309:SF13">
    <property type="entry name" value="FERRIC ENTEROBACTIN TRANSPORT PROTEIN FEPE"/>
    <property type="match status" value="1"/>
</dbReference>
<evidence type="ECO:0000256" key="2">
    <source>
        <dbReference type="ARBA" id="ARBA00006683"/>
    </source>
</evidence>
<evidence type="ECO:0000256" key="1">
    <source>
        <dbReference type="ARBA" id="ARBA00004651"/>
    </source>
</evidence>
<keyword evidence="13" id="KW-0829">Tyrosine-protein kinase</keyword>
<evidence type="ECO:0000256" key="8">
    <source>
        <dbReference type="ARBA" id="ARBA00022741"/>
    </source>
</evidence>
<evidence type="ECO:0000256" key="7">
    <source>
        <dbReference type="ARBA" id="ARBA00022692"/>
    </source>
</evidence>
<reference evidence="17 18" key="2">
    <citation type="submission" date="2020-08" db="EMBL/GenBank/DDBJ databases">
        <authorList>
            <person name="Partida-Martinez L."/>
            <person name="Huntemann M."/>
            <person name="Clum A."/>
            <person name="Wang J."/>
            <person name="Palaniappan K."/>
            <person name="Ritter S."/>
            <person name="Chen I.-M."/>
            <person name="Stamatis D."/>
            <person name="Reddy T."/>
            <person name="O'Malley R."/>
            <person name="Daum C."/>
            <person name="Shapiro N."/>
            <person name="Ivanova N."/>
            <person name="Kyrpides N."/>
            <person name="Woyke T."/>
        </authorList>
    </citation>
    <scope>NUCLEOTIDE SEQUENCE [LARGE SCALE GENOMIC DNA]</scope>
    <source>
        <strain evidence="17 18">RAS26</strain>
    </source>
</reference>
<dbReference type="GO" id="GO:0042802">
    <property type="term" value="F:identical protein binding"/>
    <property type="evidence" value="ECO:0007669"/>
    <property type="project" value="UniProtKB-ARBA"/>
</dbReference>
<feature type="compositionally biased region" description="Low complexity" evidence="15">
    <location>
        <begin position="584"/>
        <end position="673"/>
    </location>
</feature>
<comment type="caution">
    <text evidence="17">The sequence shown here is derived from an EMBL/GenBank/DDBJ whole genome shotgun (WGS) entry which is preliminary data.</text>
</comment>
<protein>
    <recommendedName>
        <fullName evidence="4">non-specific protein-tyrosine kinase</fullName>
        <ecNumber evidence="4">2.7.10.2</ecNumber>
    </recommendedName>
</protein>
<evidence type="ECO:0000256" key="5">
    <source>
        <dbReference type="ARBA" id="ARBA00022475"/>
    </source>
</evidence>
<evidence type="ECO:0000256" key="10">
    <source>
        <dbReference type="ARBA" id="ARBA00022840"/>
    </source>
</evidence>
<feature type="compositionally biased region" description="Low complexity" evidence="15">
    <location>
        <begin position="545"/>
        <end position="576"/>
    </location>
</feature>
<dbReference type="AlphaFoldDB" id="A0A7W4UGX7"/>
<keyword evidence="10" id="KW-0067">ATP-binding</keyword>
<comment type="similarity">
    <text evidence="2">Belongs to the CpsC/CapA family.</text>
</comment>
<keyword evidence="12" id="KW-0472">Membrane</keyword>
<comment type="subcellular location">
    <subcellularLocation>
        <location evidence="1">Cell membrane</location>
        <topology evidence="1">Multi-pass membrane protein</topology>
    </subcellularLocation>
</comment>
<proteinExistence type="inferred from homology"/>
<feature type="domain" description="Polysaccharide chain length determinant N-terminal" evidence="16">
    <location>
        <begin position="5"/>
        <end position="88"/>
    </location>
</feature>
<evidence type="ECO:0000256" key="14">
    <source>
        <dbReference type="ARBA" id="ARBA00051245"/>
    </source>
</evidence>
<organism evidence="17 18">
    <name type="scientific">Cellulomonas cellasea</name>
    <dbReference type="NCBI Taxonomy" id="43670"/>
    <lineage>
        <taxon>Bacteria</taxon>
        <taxon>Bacillati</taxon>
        <taxon>Actinomycetota</taxon>
        <taxon>Actinomycetes</taxon>
        <taxon>Micrococcales</taxon>
        <taxon>Cellulomonadaceae</taxon>
        <taxon>Cellulomonas</taxon>
    </lineage>
</organism>
<evidence type="ECO:0000256" key="9">
    <source>
        <dbReference type="ARBA" id="ARBA00022777"/>
    </source>
</evidence>
<dbReference type="InterPro" id="IPR027417">
    <property type="entry name" value="P-loop_NTPase"/>
</dbReference>
<comment type="catalytic activity">
    <reaction evidence="14">
        <text>L-tyrosyl-[protein] + ATP = O-phospho-L-tyrosyl-[protein] + ADP + H(+)</text>
        <dbReference type="Rhea" id="RHEA:10596"/>
        <dbReference type="Rhea" id="RHEA-COMP:10136"/>
        <dbReference type="Rhea" id="RHEA-COMP:20101"/>
        <dbReference type="ChEBI" id="CHEBI:15378"/>
        <dbReference type="ChEBI" id="CHEBI:30616"/>
        <dbReference type="ChEBI" id="CHEBI:46858"/>
        <dbReference type="ChEBI" id="CHEBI:61978"/>
        <dbReference type="ChEBI" id="CHEBI:456216"/>
        <dbReference type="EC" id="2.7.10.2"/>
    </reaction>
</comment>
<dbReference type="InterPro" id="IPR003856">
    <property type="entry name" value="LPS_length_determ_N"/>
</dbReference>
<evidence type="ECO:0000256" key="4">
    <source>
        <dbReference type="ARBA" id="ARBA00011903"/>
    </source>
</evidence>
<evidence type="ECO:0000313" key="18">
    <source>
        <dbReference type="Proteomes" id="UP000518206"/>
    </source>
</evidence>
<keyword evidence="9" id="KW-0418">Kinase</keyword>
<dbReference type="RefSeq" id="WP_183296764.1">
    <property type="nucleotide sequence ID" value="NZ_JACHVX010000004.1"/>
</dbReference>
<dbReference type="InterPro" id="IPR050445">
    <property type="entry name" value="Bact_polysacc_biosynth/exp"/>
</dbReference>
<dbReference type="InterPro" id="IPR005702">
    <property type="entry name" value="Wzc-like_C"/>
</dbReference>
<keyword evidence="8" id="KW-0547">Nucleotide-binding</keyword>
<keyword evidence="11" id="KW-1133">Transmembrane helix</keyword>
<dbReference type="GO" id="GO:0004715">
    <property type="term" value="F:non-membrane spanning protein tyrosine kinase activity"/>
    <property type="evidence" value="ECO:0007669"/>
    <property type="project" value="UniProtKB-EC"/>
</dbReference>
<evidence type="ECO:0000256" key="15">
    <source>
        <dbReference type="SAM" id="MobiDB-lite"/>
    </source>
</evidence>
<evidence type="ECO:0000256" key="12">
    <source>
        <dbReference type="ARBA" id="ARBA00023136"/>
    </source>
</evidence>
<gene>
    <name evidence="17" type="ORF">FHR80_002882</name>
</gene>
<comment type="similarity">
    <text evidence="3">Belongs to the CpsD/CapB family.</text>
</comment>
<keyword evidence="7" id="KW-0812">Transmembrane</keyword>
<dbReference type="Pfam" id="PF02706">
    <property type="entry name" value="Wzz"/>
    <property type="match status" value="1"/>
</dbReference>
<dbReference type="GO" id="GO:0005886">
    <property type="term" value="C:plasma membrane"/>
    <property type="evidence" value="ECO:0007669"/>
    <property type="project" value="UniProtKB-SubCell"/>
</dbReference>
<dbReference type="EMBL" id="JACHVX010000004">
    <property type="protein sequence ID" value="MBB2923954.1"/>
    <property type="molecule type" value="Genomic_DNA"/>
</dbReference>
<reference evidence="17 18" key="1">
    <citation type="submission" date="2020-08" db="EMBL/GenBank/DDBJ databases">
        <title>The Agave Microbiome: Exploring the role of microbial communities in plant adaptations to desert environments.</title>
        <authorList>
            <person name="Partida-Martinez L.P."/>
        </authorList>
    </citation>
    <scope>NUCLEOTIDE SEQUENCE [LARGE SCALE GENOMIC DNA]</scope>
    <source>
        <strain evidence="17 18">RAS26</strain>
    </source>
</reference>
<dbReference type="InterPro" id="IPR033756">
    <property type="entry name" value="YlxH/NBP35"/>
</dbReference>
<dbReference type="Pfam" id="PF10609">
    <property type="entry name" value="ParA"/>
    <property type="match status" value="1"/>
</dbReference>
<accession>A0A7W4UGX7</accession>
<feature type="compositionally biased region" description="Basic and acidic residues" evidence="15">
    <location>
        <begin position="727"/>
        <end position="737"/>
    </location>
</feature>
<evidence type="ECO:0000256" key="6">
    <source>
        <dbReference type="ARBA" id="ARBA00022679"/>
    </source>
</evidence>
<evidence type="ECO:0000259" key="16">
    <source>
        <dbReference type="Pfam" id="PF02706"/>
    </source>
</evidence>
<feature type="compositionally biased region" description="Low complexity" evidence="15">
    <location>
        <begin position="464"/>
        <end position="513"/>
    </location>
</feature>
<dbReference type="GO" id="GO:0005524">
    <property type="term" value="F:ATP binding"/>
    <property type="evidence" value="ECO:0007669"/>
    <property type="project" value="UniProtKB-KW"/>
</dbReference>
<evidence type="ECO:0000256" key="13">
    <source>
        <dbReference type="ARBA" id="ARBA00023137"/>
    </source>
</evidence>
<dbReference type="CDD" id="cd05387">
    <property type="entry name" value="BY-kinase"/>
    <property type="match status" value="1"/>
</dbReference>
<dbReference type="FunFam" id="3.40.50.300:FF:000527">
    <property type="entry name" value="Tyrosine-protein kinase etk"/>
    <property type="match status" value="1"/>
</dbReference>
<dbReference type="SUPFAM" id="SSF52540">
    <property type="entry name" value="P-loop containing nucleoside triphosphate hydrolases"/>
    <property type="match status" value="1"/>
</dbReference>
<dbReference type="EC" id="2.7.10.2" evidence="4"/>
<evidence type="ECO:0000313" key="17">
    <source>
        <dbReference type="EMBL" id="MBB2923954.1"/>
    </source>
</evidence>